<evidence type="ECO:0000313" key="2">
    <source>
        <dbReference type="EMBL" id="KAK5096952.1"/>
    </source>
</evidence>
<dbReference type="InterPro" id="IPR001810">
    <property type="entry name" value="F-box_dom"/>
</dbReference>
<comment type="caution">
    <text evidence="2">The sequence shown here is derived from an EMBL/GenBank/DDBJ whole genome shotgun (WGS) entry which is preliminary data.</text>
</comment>
<evidence type="ECO:0000259" key="1">
    <source>
        <dbReference type="Pfam" id="PF00646"/>
    </source>
</evidence>
<sequence>MADFKCHLLSLSDELLLLIVQQLDRHDDIPNFWMTCKKLKAISNAYMYRNLMITLPEECPQDVPMKLILVPNHIEHTKHLTILNQCREPEGFFYRNTVSRPYSHRIMRWQLLESAADVINARFSQSAFQIGSRFNWGVRLRENQLSSFRWRHALPLALKRLESVLERQAGSLTTLELSMIQPPSARSVSELKSALKDKKFPKLRKLTYDGLSHTEPIPQNNPERGGRFRMLRPIFRKAYKTLEELSLSQDHCISQIGKTPLINGRTFDAFLCDLDELYINPTRANTESWASVSLNLTKLELGGFKVAKVFNTPSLPTTSPRVRIELSLLRRLVLNECSGLEQLLRDMQARKEEIQLTELGFRIVEDEEAFEDYMQLADTLRAFLLSFKSGLEVLSVLWKGDHAPSISAIFSALNHHSETLKVYVHAVREEDQDPDYDNTLRFISMPPVGSAWIQLHPVAKVPILSEIAMQLPADLNFRDYVCLRLLSQFELRTMHIRNFPRLASGFWRDQGGAVSQVALNMAAKFAEFSALPYYAVEDGDVIGYHEVHHLRELAEMHAAKRDKSLGCVKLKALYSSSAPIRDLSKQILLQRAAVDSHFASVMQKVKKRKVSAEELKYYEEYVIKVQTALGIIPPTDKPKLRLLIVGDWRYRDQMNLTGPRDWDPNSWCIQKGQDLDSDDDLNDVPDGMEDPMAVDQAFHTYDDQQYRLRYGFKREFDVSLLPIFFKIEWKA</sequence>
<organism evidence="2 3">
    <name type="scientific">Lithohypha guttulata</name>
    <dbReference type="NCBI Taxonomy" id="1690604"/>
    <lineage>
        <taxon>Eukaryota</taxon>
        <taxon>Fungi</taxon>
        <taxon>Dikarya</taxon>
        <taxon>Ascomycota</taxon>
        <taxon>Pezizomycotina</taxon>
        <taxon>Eurotiomycetes</taxon>
        <taxon>Chaetothyriomycetidae</taxon>
        <taxon>Chaetothyriales</taxon>
        <taxon>Trichomeriaceae</taxon>
        <taxon>Lithohypha</taxon>
    </lineage>
</organism>
<gene>
    <name evidence="2" type="ORF">LTR24_002393</name>
</gene>
<dbReference type="EMBL" id="JAVRRG010000020">
    <property type="protein sequence ID" value="KAK5096952.1"/>
    <property type="molecule type" value="Genomic_DNA"/>
</dbReference>
<name>A0ABR0KIW3_9EURO</name>
<reference evidence="2 3" key="1">
    <citation type="submission" date="2023-08" db="EMBL/GenBank/DDBJ databases">
        <title>Black Yeasts Isolated from many extreme environments.</title>
        <authorList>
            <person name="Coleine C."/>
            <person name="Stajich J.E."/>
            <person name="Selbmann L."/>
        </authorList>
    </citation>
    <scope>NUCLEOTIDE SEQUENCE [LARGE SCALE GENOMIC DNA]</scope>
    <source>
        <strain evidence="2 3">CCFEE 5885</strain>
    </source>
</reference>
<dbReference type="Pfam" id="PF00646">
    <property type="entry name" value="F-box"/>
    <property type="match status" value="1"/>
</dbReference>
<protein>
    <recommendedName>
        <fullName evidence="1">F-box domain-containing protein</fullName>
    </recommendedName>
</protein>
<feature type="domain" description="F-box" evidence="1">
    <location>
        <begin position="8"/>
        <end position="43"/>
    </location>
</feature>
<dbReference type="Proteomes" id="UP001345013">
    <property type="component" value="Unassembled WGS sequence"/>
</dbReference>
<accession>A0ABR0KIW3</accession>
<keyword evidence="3" id="KW-1185">Reference proteome</keyword>
<evidence type="ECO:0000313" key="3">
    <source>
        <dbReference type="Proteomes" id="UP001345013"/>
    </source>
</evidence>
<proteinExistence type="predicted"/>